<evidence type="ECO:0000256" key="3">
    <source>
        <dbReference type="ARBA" id="ARBA00023163"/>
    </source>
</evidence>
<dbReference type="SMART" id="SM00345">
    <property type="entry name" value="HTH_GNTR"/>
    <property type="match status" value="1"/>
</dbReference>
<dbReference type="PANTHER" id="PTHR43537">
    <property type="entry name" value="TRANSCRIPTIONAL REGULATOR, GNTR FAMILY"/>
    <property type="match status" value="1"/>
</dbReference>
<feature type="domain" description="HTH gntR-type" evidence="4">
    <location>
        <begin position="13"/>
        <end position="80"/>
    </location>
</feature>
<dbReference type="InterPro" id="IPR000524">
    <property type="entry name" value="Tscrpt_reg_HTH_GntR"/>
</dbReference>
<protein>
    <submittedName>
        <fullName evidence="5">DNA-binding GntR family transcriptional regulator</fullName>
    </submittedName>
</protein>
<keyword evidence="2 5" id="KW-0238">DNA-binding</keyword>
<dbReference type="GO" id="GO:0003677">
    <property type="term" value="F:DNA binding"/>
    <property type="evidence" value="ECO:0007669"/>
    <property type="project" value="UniProtKB-KW"/>
</dbReference>
<proteinExistence type="predicted"/>
<dbReference type="InterPro" id="IPR036388">
    <property type="entry name" value="WH-like_DNA-bd_sf"/>
</dbReference>
<name>A0A3N2BXP8_9MICO</name>
<keyword evidence="6" id="KW-1185">Reference proteome</keyword>
<accession>A0A3N2BXP8</accession>
<evidence type="ECO:0000313" key="5">
    <source>
        <dbReference type="EMBL" id="ROR80019.1"/>
    </source>
</evidence>
<organism evidence="5 6">
    <name type="scientific">Plantibacter flavus</name>
    <dbReference type="NCBI Taxonomy" id="150123"/>
    <lineage>
        <taxon>Bacteria</taxon>
        <taxon>Bacillati</taxon>
        <taxon>Actinomycetota</taxon>
        <taxon>Actinomycetes</taxon>
        <taxon>Micrococcales</taxon>
        <taxon>Microbacteriaceae</taxon>
        <taxon>Plantibacter</taxon>
    </lineage>
</organism>
<evidence type="ECO:0000259" key="4">
    <source>
        <dbReference type="PROSITE" id="PS50949"/>
    </source>
</evidence>
<dbReference type="Pfam" id="PF00392">
    <property type="entry name" value="GntR"/>
    <property type="match status" value="1"/>
</dbReference>
<evidence type="ECO:0000313" key="6">
    <source>
        <dbReference type="Proteomes" id="UP000266915"/>
    </source>
</evidence>
<dbReference type="AlphaFoldDB" id="A0A3N2BXP8"/>
<sequence length="236" mass="25714">MPIPPSTGPIKLRLVHEEVQARITAAIAHGDLNPGERLDEIALCEWLGVSRPTVRTALQILTQRGLVESSARRYLRVSRPDPIQLTDGIQVLGALWGIGLRQVLPSVSIELIRAHSAEAEQLAALLRDPERVAPEGSEVILRVQDLFHFYLVNADNVLLSEAAVPVENRVAQAARIALPYFDFIGLADLVEGVGHASATRDVTAAQALIVAFLELGEELVARVTGADERGEPRRRI</sequence>
<dbReference type="Gene3D" id="1.10.10.10">
    <property type="entry name" value="Winged helix-like DNA-binding domain superfamily/Winged helix DNA-binding domain"/>
    <property type="match status" value="1"/>
</dbReference>
<dbReference type="InterPro" id="IPR036390">
    <property type="entry name" value="WH_DNA-bd_sf"/>
</dbReference>
<dbReference type="GO" id="GO:0003700">
    <property type="term" value="F:DNA-binding transcription factor activity"/>
    <property type="evidence" value="ECO:0007669"/>
    <property type="project" value="InterPro"/>
</dbReference>
<dbReference type="PROSITE" id="PS50949">
    <property type="entry name" value="HTH_GNTR"/>
    <property type="match status" value="1"/>
</dbReference>
<comment type="caution">
    <text evidence="5">The sequence shown here is derived from an EMBL/GenBank/DDBJ whole genome shotgun (WGS) entry which is preliminary data.</text>
</comment>
<evidence type="ECO:0000256" key="1">
    <source>
        <dbReference type="ARBA" id="ARBA00023015"/>
    </source>
</evidence>
<keyword evidence="1" id="KW-0805">Transcription regulation</keyword>
<keyword evidence="3" id="KW-0804">Transcription</keyword>
<evidence type="ECO:0000256" key="2">
    <source>
        <dbReference type="ARBA" id="ARBA00023125"/>
    </source>
</evidence>
<dbReference type="PANTHER" id="PTHR43537:SF49">
    <property type="entry name" value="TRANSCRIPTIONAL REGULATORY PROTEIN"/>
    <property type="match status" value="1"/>
</dbReference>
<gene>
    <name evidence="5" type="ORF">EDD42_0050</name>
</gene>
<reference evidence="5 6" key="1">
    <citation type="submission" date="2018-11" db="EMBL/GenBank/DDBJ databases">
        <title>Sequencing the genomes of 1000 actinobacteria strains.</title>
        <authorList>
            <person name="Klenk H.-P."/>
        </authorList>
    </citation>
    <scope>NUCLEOTIDE SEQUENCE [LARGE SCALE GENOMIC DNA]</scope>
    <source>
        <strain evidence="5 6">DSM 14012</strain>
    </source>
</reference>
<dbReference type="CDD" id="cd07377">
    <property type="entry name" value="WHTH_GntR"/>
    <property type="match status" value="1"/>
</dbReference>
<dbReference type="EMBL" id="RKHL01000001">
    <property type="protein sequence ID" value="ROR80019.1"/>
    <property type="molecule type" value="Genomic_DNA"/>
</dbReference>
<dbReference type="SUPFAM" id="SSF46785">
    <property type="entry name" value="Winged helix' DNA-binding domain"/>
    <property type="match status" value="1"/>
</dbReference>
<dbReference type="Proteomes" id="UP000266915">
    <property type="component" value="Unassembled WGS sequence"/>
</dbReference>